<sequence length="169" mass="19474">IRTAKKDEVTMKVCLFAFILDISQVSDLSSRMTAVEDTVSGLTRELSELKKMVSNSPTHDPPFPEDEKLLSDMFFSWEKSTVYISGSSQFMNKEVRLQGASAVEDYSLLKHLSEEAKDMVKRTDPKKPDDCRRLFMLIDRTPPEGYERGIRWLESYVAQRAKEHPKYSK</sequence>
<dbReference type="AlphaFoldDB" id="A0A7J6LNN2"/>
<evidence type="ECO:0000313" key="2">
    <source>
        <dbReference type="Proteomes" id="UP000591131"/>
    </source>
</evidence>
<accession>A0A7J6LNN2</accession>
<dbReference type="Proteomes" id="UP000591131">
    <property type="component" value="Unassembled WGS sequence"/>
</dbReference>
<comment type="caution">
    <text evidence="1">The sequence shown here is derived from an EMBL/GenBank/DDBJ whole genome shotgun (WGS) entry which is preliminary data.</text>
</comment>
<dbReference type="EMBL" id="JAAPAO010000406">
    <property type="protein sequence ID" value="KAF4660620.1"/>
    <property type="molecule type" value="Genomic_DNA"/>
</dbReference>
<name>A0A7J6LNN2_PERCH</name>
<proteinExistence type="predicted"/>
<protein>
    <submittedName>
        <fullName evidence="1">Uncharacterized protein</fullName>
    </submittedName>
</protein>
<organism evidence="1 2">
    <name type="scientific">Perkinsus chesapeaki</name>
    <name type="common">Clam parasite</name>
    <name type="synonym">Perkinsus andrewsi</name>
    <dbReference type="NCBI Taxonomy" id="330153"/>
    <lineage>
        <taxon>Eukaryota</taxon>
        <taxon>Sar</taxon>
        <taxon>Alveolata</taxon>
        <taxon>Perkinsozoa</taxon>
        <taxon>Perkinsea</taxon>
        <taxon>Perkinsida</taxon>
        <taxon>Perkinsidae</taxon>
        <taxon>Perkinsus</taxon>
    </lineage>
</organism>
<evidence type="ECO:0000313" key="1">
    <source>
        <dbReference type="EMBL" id="KAF4660620.1"/>
    </source>
</evidence>
<reference evidence="1 2" key="1">
    <citation type="submission" date="2020-04" db="EMBL/GenBank/DDBJ databases">
        <title>Perkinsus chesapeaki whole genome sequence.</title>
        <authorList>
            <person name="Bogema D.R."/>
        </authorList>
    </citation>
    <scope>NUCLEOTIDE SEQUENCE [LARGE SCALE GENOMIC DNA]</scope>
    <source>
        <strain evidence="1">ATCC PRA-425</strain>
    </source>
</reference>
<feature type="non-terminal residue" evidence="1">
    <location>
        <position position="169"/>
    </location>
</feature>
<gene>
    <name evidence="1" type="ORF">FOL47_007080</name>
</gene>
<keyword evidence="2" id="KW-1185">Reference proteome</keyword>